<protein>
    <submittedName>
        <fullName evidence="2">Uncharacterized protein</fullName>
    </submittedName>
</protein>
<evidence type="ECO:0000256" key="1">
    <source>
        <dbReference type="SAM" id="MobiDB-lite"/>
    </source>
</evidence>
<name>A0A0W8G8Z8_9ZZZZ</name>
<dbReference type="AlphaFoldDB" id="A0A0W8G8Z8"/>
<proteinExistence type="predicted"/>
<comment type="caution">
    <text evidence="2">The sequence shown here is derived from an EMBL/GenBank/DDBJ whole genome shotgun (WGS) entry which is preliminary data.</text>
</comment>
<reference evidence="2" key="1">
    <citation type="journal article" date="2015" name="Proc. Natl. Acad. Sci. U.S.A.">
        <title>Networks of energetic and metabolic interactions define dynamics in microbial communities.</title>
        <authorList>
            <person name="Embree M."/>
            <person name="Liu J.K."/>
            <person name="Al-Bassam M.M."/>
            <person name="Zengler K."/>
        </authorList>
    </citation>
    <scope>NUCLEOTIDE SEQUENCE</scope>
</reference>
<organism evidence="2">
    <name type="scientific">hydrocarbon metagenome</name>
    <dbReference type="NCBI Taxonomy" id="938273"/>
    <lineage>
        <taxon>unclassified sequences</taxon>
        <taxon>metagenomes</taxon>
        <taxon>ecological metagenomes</taxon>
    </lineage>
</organism>
<dbReference type="EMBL" id="LNQE01000077">
    <property type="protein sequence ID" value="KUG29490.1"/>
    <property type="molecule type" value="Genomic_DNA"/>
</dbReference>
<feature type="region of interest" description="Disordered" evidence="1">
    <location>
        <begin position="1"/>
        <end position="21"/>
    </location>
</feature>
<accession>A0A0W8G8Z8</accession>
<sequence>MSRRTRPPDNGERNSRQMMRDVPARFFFHDFITKAPSSPGYDAPVAHAPRP</sequence>
<evidence type="ECO:0000313" key="2">
    <source>
        <dbReference type="EMBL" id="KUG29490.1"/>
    </source>
</evidence>
<gene>
    <name evidence="2" type="ORF">ASZ90_000618</name>
</gene>